<dbReference type="EMBL" id="JARKIF010000021">
    <property type="protein sequence ID" value="KAJ7617250.1"/>
    <property type="molecule type" value="Genomic_DNA"/>
</dbReference>
<keyword evidence="3" id="KW-1185">Reference proteome</keyword>
<protein>
    <submittedName>
        <fullName evidence="2">Uncharacterized protein</fullName>
    </submittedName>
</protein>
<sequence length="76" mass="8101">MFTKTLLLVLTAVGIVQAAAIDERAPPPPVFTATRVYKTITNVAPYIVDATTVITWTQSPTTTIPHATGTPPVQPQ</sequence>
<evidence type="ECO:0000313" key="2">
    <source>
        <dbReference type="EMBL" id="KAJ7617250.1"/>
    </source>
</evidence>
<feature type="chain" id="PRO_5042215420" evidence="1">
    <location>
        <begin position="19"/>
        <end position="76"/>
    </location>
</feature>
<dbReference type="AlphaFoldDB" id="A0AAD7BD86"/>
<organism evidence="2 3">
    <name type="scientific">Roridomyces roridus</name>
    <dbReference type="NCBI Taxonomy" id="1738132"/>
    <lineage>
        <taxon>Eukaryota</taxon>
        <taxon>Fungi</taxon>
        <taxon>Dikarya</taxon>
        <taxon>Basidiomycota</taxon>
        <taxon>Agaricomycotina</taxon>
        <taxon>Agaricomycetes</taxon>
        <taxon>Agaricomycetidae</taxon>
        <taxon>Agaricales</taxon>
        <taxon>Marasmiineae</taxon>
        <taxon>Mycenaceae</taxon>
        <taxon>Roridomyces</taxon>
    </lineage>
</organism>
<accession>A0AAD7BD86</accession>
<feature type="signal peptide" evidence="1">
    <location>
        <begin position="1"/>
        <end position="18"/>
    </location>
</feature>
<reference evidence="2" key="1">
    <citation type="submission" date="2023-03" db="EMBL/GenBank/DDBJ databases">
        <title>Massive genome expansion in bonnet fungi (Mycena s.s.) driven by repeated elements and novel gene families across ecological guilds.</title>
        <authorList>
            <consortium name="Lawrence Berkeley National Laboratory"/>
            <person name="Harder C.B."/>
            <person name="Miyauchi S."/>
            <person name="Viragh M."/>
            <person name="Kuo A."/>
            <person name="Thoen E."/>
            <person name="Andreopoulos B."/>
            <person name="Lu D."/>
            <person name="Skrede I."/>
            <person name="Drula E."/>
            <person name="Henrissat B."/>
            <person name="Morin E."/>
            <person name="Kohler A."/>
            <person name="Barry K."/>
            <person name="LaButti K."/>
            <person name="Morin E."/>
            <person name="Salamov A."/>
            <person name="Lipzen A."/>
            <person name="Mereny Z."/>
            <person name="Hegedus B."/>
            <person name="Baldrian P."/>
            <person name="Stursova M."/>
            <person name="Weitz H."/>
            <person name="Taylor A."/>
            <person name="Grigoriev I.V."/>
            <person name="Nagy L.G."/>
            <person name="Martin F."/>
            <person name="Kauserud H."/>
        </authorList>
    </citation>
    <scope>NUCLEOTIDE SEQUENCE</scope>
    <source>
        <strain evidence="2">9284</strain>
    </source>
</reference>
<gene>
    <name evidence="2" type="ORF">FB45DRAFT_1034539</name>
</gene>
<evidence type="ECO:0000313" key="3">
    <source>
        <dbReference type="Proteomes" id="UP001221142"/>
    </source>
</evidence>
<evidence type="ECO:0000256" key="1">
    <source>
        <dbReference type="SAM" id="SignalP"/>
    </source>
</evidence>
<comment type="caution">
    <text evidence="2">The sequence shown here is derived from an EMBL/GenBank/DDBJ whole genome shotgun (WGS) entry which is preliminary data.</text>
</comment>
<proteinExistence type="predicted"/>
<dbReference type="Proteomes" id="UP001221142">
    <property type="component" value="Unassembled WGS sequence"/>
</dbReference>
<keyword evidence="1" id="KW-0732">Signal</keyword>
<name>A0AAD7BD86_9AGAR</name>